<protein>
    <recommendedName>
        <fullName evidence="1">RNA polymerase Rpb1 domain-containing protein</fullName>
    </recommendedName>
</protein>
<name>A0A0C3PQU9_PISTI</name>
<evidence type="ECO:0000313" key="2">
    <source>
        <dbReference type="EMBL" id="KIO10909.1"/>
    </source>
</evidence>
<dbReference type="HOGENOM" id="CLU_2224316_0_0_1"/>
<reference evidence="3" key="2">
    <citation type="submission" date="2015-01" db="EMBL/GenBank/DDBJ databases">
        <title>Evolutionary Origins and Diversification of the Mycorrhizal Mutualists.</title>
        <authorList>
            <consortium name="DOE Joint Genome Institute"/>
            <consortium name="Mycorrhizal Genomics Consortium"/>
            <person name="Kohler A."/>
            <person name="Kuo A."/>
            <person name="Nagy L.G."/>
            <person name="Floudas D."/>
            <person name="Copeland A."/>
            <person name="Barry K.W."/>
            <person name="Cichocki N."/>
            <person name="Veneault-Fourrey C."/>
            <person name="LaButti K."/>
            <person name="Lindquist E.A."/>
            <person name="Lipzen A."/>
            <person name="Lundell T."/>
            <person name="Morin E."/>
            <person name="Murat C."/>
            <person name="Riley R."/>
            <person name="Ohm R."/>
            <person name="Sun H."/>
            <person name="Tunlid A."/>
            <person name="Henrissat B."/>
            <person name="Grigoriev I.V."/>
            <person name="Hibbett D.S."/>
            <person name="Martin F."/>
        </authorList>
    </citation>
    <scope>NUCLEOTIDE SEQUENCE [LARGE SCALE GENOMIC DNA]</scope>
    <source>
        <strain evidence="3">Marx 270</strain>
    </source>
</reference>
<dbReference type="Proteomes" id="UP000054217">
    <property type="component" value="Unassembled WGS sequence"/>
</dbReference>
<dbReference type="GO" id="GO:0006351">
    <property type="term" value="P:DNA-templated transcription"/>
    <property type="evidence" value="ECO:0007669"/>
    <property type="project" value="InterPro"/>
</dbReference>
<dbReference type="EMBL" id="KN831951">
    <property type="protein sequence ID" value="KIO10909.1"/>
    <property type="molecule type" value="Genomic_DNA"/>
</dbReference>
<dbReference type="AlphaFoldDB" id="A0A0C3PQU9"/>
<dbReference type="OrthoDB" id="2692857at2759"/>
<reference evidence="2 3" key="1">
    <citation type="submission" date="2014-04" db="EMBL/GenBank/DDBJ databases">
        <authorList>
            <consortium name="DOE Joint Genome Institute"/>
            <person name="Kuo A."/>
            <person name="Kohler A."/>
            <person name="Costa M.D."/>
            <person name="Nagy L.G."/>
            <person name="Floudas D."/>
            <person name="Copeland A."/>
            <person name="Barry K.W."/>
            <person name="Cichocki N."/>
            <person name="Veneault-Fourrey C."/>
            <person name="LaButti K."/>
            <person name="Lindquist E.A."/>
            <person name="Lipzen A."/>
            <person name="Lundell T."/>
            <person name="Morin E."/>
            <person name="Murat C."/>
            <person name="Sun H."/>
            <person name="Tunlid A."/>
            <person name="Henrissat B."/>
            <person name="Grigoriev I.V."/>
            <person name="Hibbett D.S."/>
            <person name="Martin F."/>
            <person name="Nordberg H.P."/>
            <person name="Cantor M.N."/>
            <person name="Hua S.X."/>
        </authorList>
    </citation>
    <scope>NUCLEOTIDE SEQUENCE [LARGE SCALE GENOMIC DNA]</scope>
    <source>
        <strain evidence="2 3">Marx 270</strain>
    </source>
</reference>
<keyword evidence="3" id="KW-1185">Reference proteome</keyword>
<dbReference type="STRING" id="870435.A0A0C3PQU9"/>
<evidence type="ECO:0000313" key="3">
    <source>
        <dbReference type="Proteomes" id="UP000054217"/>
    </source>
</evidence>
<accession>A0A0C3PQU9</accession>
<dbReference type="Pfam" id="PF04992">
    <property type="entry name" value="RNA_pol_Rpb1_6"/>
    <property type="match status" value="1"/>
</dbReference>
<proteinExistence type="predicted"/>
<feature type="domain" description="RNA polymerase Rpb1" evidence="1">
    <location>
        <begin position="1"/>
        <end position="54"/>
    </location>
</feature>
<dbReference type="InParanoid" id="A0A0C3PQU9"/>
<dbReference type="InterPro" id="IPR007075">
    <property type="entry name" value="RNA_pol_Rpb1_6"/>
</dbReference>
<gene>
    <name evidence="2" type="ORF">M404DRAFT_21127</name>
</gene>
<evidence type="ECO:0000259" key="1">
    <source>
        <dbReference type="Pfam" id="PF04992"/>
    </source>
</evidence>
<dbReference type="GO" id="GO:0003899">
    <property type="term" value="F:DNA-directed RNA polymerase activity"/>
    <property type="evidence" value="ECO:0007669"/>
    <property type="project" value="InterPro"/>
</dbReference>
<organism evidence="2 3">
    <name type="scientific">Pisolithus tinctorius Marx 270</name>
    <dbReference type="NCBI Taxonomy" id="870435"/>
    <lineage>
        <taxon>Eukaryota</taxon>
        <taxon>Fungi</taxon>
        <taxon>Dikarya</taxon>
        <taxon>Basidiomycota</taxon>
        <taxon>Agaricomycotina</taxon>
        <taxon>Agaricomycetes</taxon>
        <taxon>Agaricomycetidae</taxon>
        <taxon>Boletales</taxon>
        <taxon>Sclerodermatineae</taxon>
        <taxon>Pisolithaceae</taxon>
        <taxon>Pisolithus</taxon>
    </lineage>
</organism>
<sequence length="106" mass="11914">MPVKLQNIIHNAIQIFHIDHCKPSNLEPGYIVNQVHQLLEKLLAVLGDDELSRKCGPPTPAGTPAMIINYMYDTPCMLVLMLLYCLYHIKVGICGIQGWPEGLWVC</sequence>
<dbReference type="GO" id="GO:0003677">
    <property type="term" value="F:DNA binding"/>
    <property type="evidence" value="ECO:0007669"/>
    <property type="project" value="InterPro"/>
</dbReference>